<dbReference type="SMART" id="SM00530">
    <property type="entry name" value="HTH_XRE"/>
    <property type="match status" value="1"/>
</dbReference>
<feature type="transmembrane region" description="Helical" evidence="1">
    <location>
        <begin position="21"/>
        <end position="46"/>
    </location>
</feature>
<evidence type="ECO:0000259" key="2">
    <source>
        <dbReference type="PROSITE" id="PS50943"/>
    </source>
</evidence>
<dbReference type="EMBL" id="JBHMCF010000045">
    <property type="protein sequence ID" value="MFB9475748.1"/>
    <property type="molecule type" value="Genomic_DNA"/>
</dbReference>
<dbReference type="Pfam" id="PF13560">
    <property type="entry name" value="HTH_31"/>
    <property type="match status" value="1"/>
</dbReference>
<reference evidence="3 4" key="1">
    <citation type="submission" date="2024-09" db="EMBL/GenBank/DDBJ databases">
        <authorList>
            <person name="Sun Q."/>
            <person name="Mori K."/>
        </authorList>
    </citation>
    <scope>NUCLEOTIDE SEQUENCE [LARGE SCALE GENOMIC DNA]</scope>
    <source>
        <strain evidence="3 4">JCM 3324</strain>
    </source>
</reference>
<organism evidence="3 4">
    <name type="scientific">Nonomuraea salmonea</name>
    <dbReference type="NCBI Taxonomy" id="46181"/>
    <lineage>
        <taxon>Bacteria</taxon>
        <taxon>Bacillati</taxon>
        <taxon>Actinomycetota</taxon>
        <taxon>Actinomycetes</taxon>
        <taxon>Streptosporangiales</taxon>
        <taxon>Streptosporangiaceae</taxon>
        <taxon>Nonomuraea</taxon>
    </lineage>
</organism>
<dbReference type="SUPFAM" id="SSF47413">
    <property type="entry name" value="lambda repressor-like DNA-binding domains"/>
    <property type="match status" value="1"/>
</dbReference>
<evidence type="ECO:0000313" key="3">
    <source>
        <dbReference type="EMBL" id="MFB9475748.1"/>
    </source>
</evidence>
<feature type="domain" description="HTH cro/C1-type" evidence="2">
    <location>
        <begin position="80"/>
        <end position="134"/>
    </location>
</feature>
<dbReference type="PROSITE" id="PS50943">
    <property type="entry name" value="HTH_CROC1"/>
    <property type="match status" value="1"/>
</dbReference>
<keyword evidence="1" id="KW-0812">Transmembrane</keyword>
<dbReference type="InterPro" id="IPR001387">
    <property type="entry name" value="Cro/C1-type_HTH"/>
</dbReference>
<dbReference type="Gene3D" id="1.10.260.40">
    <property type="entry name" value="lambda repressor-like DNA-binding domains"/>
    <property type="match status" value="1"/>
</dbReference>
<evidence type="ECO:0000313" key="4">
    <source>
        <dbReference type="Proteomes" id="UP001589568"/>
    </source>
</evidence>
<dbReference type="InterPro" id="IPR010982">
    <property type="entry name" value="Lambda_DNA-bd_dom_sf"/>
</dbReference>
<dbReference type="RefSeq" id="WP_345394759.1">
    <property type="nucleotide sequence ID" value="NZ_BAAAXS010000001.1"/>
</dbReference>
<proteinExistence type="predicted"/>
<sequence length="144" mass="15326">MVRVRAHWRRNRNGTLSWVRAHYRSAAAAGGIGGLIVISCIVMFLVSMAQSSGNGNVQQTQVTVASSPLSPAHAQLMNALRAARERSGLSLEEAGSRAGLSAQKVSDIETGLLVPTPEDVTSLSNAYGVPPDEWTNLVMLQSEL</sequence>
<name>A0ABV5NZN6_9ACTN</name>
<dbReference type="CDD" id="cd00093">
    <property type="entry name" value="HTH_XRE"/>
    <property type="match status" value="1"/>
</dbReference>
<gene>
    <name evidence="3" type="ORF">ACFFR3_40190</name>
</gene>
<comment type="caution">
    <text evidence="3">The sequence shown here is derived from an EMBL/GenBank/DDBJ whole genome shotgun (WGS) entry which is preliminary data.</text>
</comment>
<keyword evidence="1" id="KW-1133">Transmembrane helix</keyword>
<evidence type="ECO:0000256" key="1">
    <source>
        <dbReference type="SAM" id="Phobius"/>
    </source>
</evidence>
<keyword evidence="1" id="KW-0472">Membrane</keyword>
<dbReference type="Proteomes" id="UP001589568">
    <property type="component" value="Unassembled WGS sequence"/>
</dbReference>
<protein>
    <submittedName>
        <fullName evidence="3">Helix-turn-helix domain-containing protein</fullName>
    </submittedName>
</protein>
<accession>A0ABV5NZN6</accession>
<keyword evidence="4" id="KW-1185">Reference proteome</keyword>